<evidence type="ECO:0000256" key="6">
    <source>
        <dbReference type="ARBA" id="ARBA00023242"/>
    </source>
</evidence>
<dbReference type="GO" id="GO:0000707">
    <property type="term" value="P:meiotic DNA recombinase assembly"/>
    <property type="evidence" value="ECO:0007669"/>
    <property type="project" value="TreeGrafter"/>
</dbReference>
<dbReference type="OrthoDB" id="377144at2759"/>
<keyword evidence="3" id="KW-0227">DNA damage</keyword>
<evidence type="ECO:0000313" key="9">
    <source>
        <dbReference type="Proteomes" id="UP000030640"/>
    </source>
</evidence>
<dbReference type="GO" id="GO:0005657">
    <property type="term" value="C:replication fork"/>
    <property type="evidence" value="ECO:0007669"/>
    <property type="project" value="TreeGrafter"/>
</dbReference>
<reference evidence="8 9" key="1">
    <citation type="submission" date="2013-02" db="EMBL/GenBank/DDBJ databases">
        <title>The Genome Sequence of Plasmodium inui San Antonio 1.</title>
        <authorList>
            <consortium name="The Broad Institute Genome Sequencing Platform"/>
            <consortium name="The Broad Institute Genome Sequencing Center for Infectious Disease"/>
            <person name="Neafsey D."/>
            <person name="Cheeseman I."/>
            <person name="Volkman S."/>
            <person name="Adams J."/>
            <person name="Walker B."/>
            <person name="Young S.K."/>
            <person name="Zeng Q."/>
            <person name="Gargeya S."/>
            <person name="Fitzgerald M."/>
            <person name="Haas B."/>
            <person name="Abouelleil A."/>
            <person name="Alvarado L."/>
            <person name="Arachchi H.M."/>
            <person name="Berlin A.M."/>
            <person name="Chapman S.B."/>
            <person name="Dewar J."/>
            <person name="Goldberg J."/>
            <person name="Griggs A."/>
            <person name="Gujja S."/>
            <person name="Hansen M."/>
            <person name="Howarth C."/>
            <person name="Imamovic A."/>
            <person name="Larimer J."/>
            <person name="McCowan C."/>
            <person name="Murphy C."/>
            <person name="Neiman D."/>
            <person name="Pearson M."/>
            <person name="Priest M."/>
            <person name="Roberts A."/>
            <person name="Saif S."/>
            <person name="Shea T."/>
            <person name="Sisk P."/>
            <person name="Sykes S."/>
            <person name="Wortman J."/>
            <person name="Nusbaum C."/>
            <person name="Birren B."/>
        </authorList>
    </citation>
    <scope>NUCLEOTIDE SEQUENCE [LARGE SCALE GENOMIC DNA]</scope>
    <source>
        <strain evidence="8 9">San Antonio 1</strain>
    </source>
</reference>
<sequence>MIRRKWVPNERVLRPIVSKGYISPVDIKNVKELKEELKDKIYTNIYTFNTLCDGIYVRRGIYAITGRRNSGKSSLCAHICVNLFFNDVLHYFHLFYSAFFDFVQFLEKKNVENKFCLRTANRLRQVGTEFAMGNKNFGEFKQLVRYLFAQFVQSHGGEGYGGYSNGGGDSGRDDQEERESEPGEYGKKEKRSHGLLRRHSPLRPHRFSKRRAIYVDLDNSFYIDRYKNMIRASLEKIKKLMETYKEFCCERKCSLFLLLLEGDRQLKDFLSPLRKKYDLSYDPLIQIFNHHLDKYLNRITFSDVYKSFQLLKVFNFGELINVVNFINSELQKCQQPWSKHFSRYVPSDLGVLVVDNLNYVHRGVPQGKNKWENELKQLLKTLSKLSTENKVCVLVTNNDNKYFKKKEERFFHLYSKYVYSHVLVKFINEKKLFEFYFPSKGKSKARRGHGKGNQDESGNRNGNVHVNGSMIRNHNTNRNSNRNSGSDGNENSSSSEQSFNDLSGSADAAGDGKAVDDSDPAEEGDPAGDNDPGDHADQSDDDEDANGAFFKKRYNLRYIKIKRKKRKPKLCFFEINEFGIETMLG</sequence>
<dbReference type="AlphaFoldDB" id="W6ZWK0"/>
<dbReference type="EMBL" id="KI965482">
    <property type="protein sequence ID" value="EUD65172.1"/>
    <property type="molecule type" value="Genomic_DNA"/>
</dbReference>
<comment type="subcellular location">
    <subcellularLocation>
        <location evidence="1">Nucleus</location>
    </subcellularLocation>
</comment>
<feature type="compositionally biased region" description="Gly residues" evidence="7">
    <location>
        <begin position="159"/>
        <end position="169"/>
    </location>
</feature>
<dbReference type="GO" id="GO:0033065">
    <property type="term" value="C:Rad51C-XRCC3 complex"/>
    <property type="evidence" value="ECO:0007669"/>
    <property type="project" value="TreeGrafter"/>
</dbReference>
<organism evidence="8 9">
    <name type="scientific">Plasmodium inui San Antonio 1</name>
    <dbReference type="NCBI Taxonomy" id="1237626"/>
    <lineage>
        <taxon>Eukaryota</taxon>
        <taxon>Sar</taxon>
        <taxon>Alveolata</taxon>
        <taxon>Apicomplexa</taxon>
        <taxon>Aconoidasida</taxon>
        <taxon>Haemosporida</taxon>
        <taxon>Plasmodiidae</taxon>
        <taxon>Plasmodium</taxon>
        <taxon>Plasmodium (Plasmodium)</taxon>
    </lineage>
</organism>
<keyword evidence="4" id="KW-0067">ATP-binding</keyword>
<dbReference type="GO" id="GO:0000400">
    <property type="term" value="F:four-way junction DNA binding"/>
    <property type="evidence" value="ECO:0007669"/>
    <property type="project" value="TreeGrafter"/>
</dbReference>
<keyword evidence="6" id="KW-0539">Nucleus</keyword>
<feature type="region of interest" description="Disordered" evidence="7">
    <location>
        <begin position="441"/>
        <end position="547"/>
    </location>
</feature>
<dbReference type="GeneID" id="20039732"/>
<dbReference type="PANTHER" id="PTHR46239">
    <property type="entry name" value="DNA REPAIR PROTEIN RAD51 HOMOLOG 3 RAD51C"/>
    <property type="match status" value="1"/>
</dbReference>
<accession>W6ZWK0</accession>
<evidence type="ECO:0000256" key="2">
    <source>
        <dbReference type="ARBA" id="ARBA00022741"/>
    </source>
</evidence>
<feature type="compositionally biased region" description="Basic residues" evidence="7">
    <location>
        <begin position="441"/>
        <end position="450"/>
    </location>
</feature>
<gene>
    <name evidence="8" type="ORF">C922_04458</name>
</gene>
<feature type="compositionally biased region" description="Polar residues" evidence="7">
    <location>
        <begin position="459"/>
        <end position="472"/>
    </location>
</feature>
<evidence type="ECO:0000256" key="1">
    <source>
        <dbReference type="ARBA" id="ARBA00004123"/>
    </source>
</evidence>
<keyword evidence="5" id="KW-0234">DNA repair</keyword>
<feature type="compositionally biased region" description="Acidic residues" evidence="7">
    <location>
        <begin position="517"/>
        <end position="528"/>
    </location>
</feature>
<feature type="compositionally biased region" description="Basic and acidic residues" evidence="7">
    <location>
        <begin position="170"/>
        <end position="187"/>
    </location>
</feature>
<evidence type="ECO:0000256" key="4">
    <source>
        <dbReference type="ARBA" id="ARBA00022840"/>
    </source>
</evidence>
<name>W6ZWK0_9APIC</name>
<dbReference type="PANTHER" id="PTHR46239:SF1">
    <property type="entry name" value="DNA REPAIR PROTEIN RAD51 HOMOLOG 3"/>
    <property type="match status" value="1"/>
</dbReference>
<dbReference type="VEuPathDB" id="PlasmoDB:C922_04458"/>
<keyword evidence="9" id="KW-1185">Reference proteome</keyword>
<evidence type="ECO:0000256" key="7">
    <source>
        <dbReference type="SAM" id="MobiDB-lite"/>
    </source>
</evidence>
<dbReference type="RefSeq" id="XP_008818263.1">
    <property type="nucleotide sequence ID" value="XM_008820041.1"/>
</dbReference>
<keyword evidence="2" id="KW-0547">Nucleotide-binding</keyword>
<dbReference type="Gene3D" id="3.40.50.300">
    <property type="entry name" value="P-loop containing nucleotide triphosphate hydrolases"/>
    <property type="match status" value="1"/>
</dbReference>
<dbReference type="SUPFAM" id="SSF52540">
    <property type="entry name" value="P-loop containing nucleoside triphosphate hydrolases"/>
    <property type="match status" value="1"/>
</dbReference>
<evidence type="ECO:0000256" key="3">
    <source>
        <dbReference type="ARBA" id="ARBA00022763"/>
    </source>
</evidence>
<dbReference type="GO" id="GO:0033063">
    <property type="term" value="C:Rad51B-Rad51C-Rad51D-XRCC2 complex"/>
    <property type="evidence" value="ECO:0007669"/>
    <property type="project" value="TreeGrafter"/>
</dbReference>
<protein>
    <submittedName>
        <fullName evidence="8">Uncharacterized protein</fullName>
    </submittedName>
</protein>
<evidence type="ECO:0000256" key="5">
    <source>
        <dbReference type="ARBA" id="ARBA00023204"/>
    </source>
</evidence>
<dbReference type="GO" id="GO:0007131">
    <property type="term" value="P:reciprocal meiotic recombination"/>
    <property type="evidence" value="ECO:0007669"/>
    <property type="project" value="TreeGrafter"/>
</dbReference>
<proteinExistence type="predicted"/>
<feature type="compositionally biased region" description="Low complexity" evidence="7">
    <location>
        <begin position="473"/>
        <end position="512"/>
    </location>
</feature>
<dbReference type="Proteomes" id="UP000030640">
    <property type="component" value="Unassembled WGS sequence"/>
</dbReference>
<feature type="region of interest" description="Disordered" evidence="7">
    <location>
        <begin position="159"/>
        <end position="195"/>
    </location>
</feature>
<dbReference type="GO" id="GO:0008821">
    <property type="term" value="F:crossover junction DNA endonuclease activity"/>
    <property type="evidence" value="ECO:0007669"/>
    <property type="project" value="TreeGrafter"/>
</dbReference>
<evidence type="ECO:0000313" key="8">
    <source>
        <dbReference type="EMBL" id="EUD65172.1"/>
    </source>
</evidence>
<dbReference type="InterPro" id="IPR052093">
    <property type="entry name" value="HR_Repair_Mediator"/>
</dbReference>
<dbReference type="InterPro" id="IPR027417">
    <property type="entry name" value="P-loop_NTPase"/>
</dbReference>
<dbReference type="GO" id="GO:0005524">
    <property type="term" value="F:ATP binding"/>
    <property type="evidence" value="ECO:0007669"/>
    <property type="project" value="UniProtKB-KW"/>
</dbReference>